<gene>
    <name evidence="2" type="ORF">J2X15_002697</name>
</gene>
<dbReference type="Proteomes" id="UP001268089">
    <property type="component" value="Unassembled WGS sequence"/>
</dbReference>
<reference evidence="2 3" key="1">
    <citation type="submission" date="2023-07" db="EMBL/GenBank/DDBJ databases">
        <title>Sorghum-associated microbial communities from plants grown in Nebraska, USA.</title>
        <authorList>
            <person name="Schachtman D."/>
        </authorList>
    </citation>
    <scope>NUCLEOTIDE SEQUENCE [LARGE SCALE GENOMIC DNA]</scope>
    <source>
        <strain evidence="2 3">BE308</strain>
    </source>
</reference>
<keyword evidence="1" id="KW-1133">Transmembrane helix</keyword>
<dbReference type="EMBL" id="JAVDXO010000006">
    <property type="protein sequence ID" value="MDR7307410.1"/>
    <property type="molecule type" value="Genomic_DNA"/>
</dbReference>
<keyword evidence="3" id="KW-1185">Reference proteome</keyword>
<accession>A0ABU1ZPF0</accession>
<protein>
    <recommendedName>
        <fullName evidence="4">YcxB-like protein domain-containing protein</fullName>
    </recommendedName>
</protein>
<dbReference type="RefSeq" id="WP_310343659.1">
    <property type="nucleotide sequence ID" value="NZ_JAVDXO010000006.1"/>
</dbReference>
<feature type="transmembrane region" description="Helical" evidence="1">
    <location>
        <begin position="21"/>
        <end position="40"/>
    </location>
</feature>
<keyword evidence="1" id="KW-0472">Membrane</keyword>
<proteinExistence type="predicted"/>
<feature type="transmembrane region" description="Helical" evidence="1">
    <location>
        <begin position="46"/>
        <end position="65"/>
    </location>
</feature>
<evidence type="ECO:0000256" key="1">
    <source>
        <dbReference type="SAM" id="Phobius"/>
    </source>
</evidence>
<name>A0ABU1ZPF0_9BURK</name>
<keyword evidence="1" id="KW-0812">Transmembrane</keyword>
<evidence type="ECO:0008006" key="4">
    <source>
        <dbReference type="Google" id="ProtNLM"/>
    </source>
</evidence>
<evidence type="ECO:0000313" key="3">
    <source>
        <dbReference type="Proteomes" id="UP001268089"/>
    </source>
</evidence>
<organism evidence="2 3">
    <name type="scientific">Rhodoferax saidenbachensis</name>
    <dbReference type="NCBI Taxonomy" id="1484693"/>
    <lineage>
        <taxon>Bacteria</taxon>
        <taxon>Pseudomonadati</taxon>
        <taxon>Pseudomonadota</taxon>
        <taxon>Betaproteobacteria</taxon>
        <taxon>Burkholderiales</taxon>
        <taxon>Comamonadaceae</taxon>
        <taxon>Rhodoferax</taxon>
    </lineage>
</organism>
<evidence type="ECO:0000313" key="2">
    <source>
        <dbReference type="EMBL" id="MDR7307410.1"/>
    </source>
</evidence>
<comment type="caution">
    <text evidence="2">The sequence shown here is derived from an EMBL/GenBank/DDBJ whole genome shotgun (WGS) entry which is preliminary data.</text>
</comment>
<sequence>MKFKLRDSFIQREVQIRKWQMLFLILAALTVVVVLFQQHVRSKHQAAALVVLFAVGALWKISIALKTWPSIAEQISLELGENELILGHPHGENRINYSAIEKVELNQKEWPELSLIFKDRQSIKLQGFDNVVEIAKSLKERVN</sequence>